<proteinExistence type="inferred from homology"/>
<organism evidence="4 5">
    <name type="scientific">Saltatorellus ferox</name>
    <dbReference type="NCBI Taxonomy" id="2528018"/>
    <lineage>
        <taxon>Bacteria</taxon>
        <taxon>Pseudomonadati</taxon>
        <taxon>Planctomycetota</taxon>
        <taxon>Planctomycetia</taxon>
        <taxon>Planctomycetia incertae sedis</taxon>
        <taxon>Saltatorellus</taxon>
    </lineage>
</organism>
<dbReference type="InterPro" id="IPR006145">
    <property type="entry name" value="PsdUridine_synth_RsuA/RluA"/>
</dbReference>
<keyword evidence="5" id="KW-1185">Reference proteome</keyword>
<dbReference type="GO" id="GO:0006396">
    <property type="term" value="P:RNA processing"/>
    <property type="evidence" value="ECO:0007669"/>
    <property type="project" value="UniProtKB-ARBA"/>
</dbReference>
<feature type="domain" description="Pseudouridine synthase RsuA/RluA-like" evidence="3">
    <location>
        <begin position="11"/>
        <end position="167"/>
    </location>
</feature>
<name>A0A518EX47_9BACT</name>
<dbReference type="InterPro" id="IPR020103">
    <property type="entry name" value="PsdUridine_synth_cat_dom_sf"/>
</dbReference>
<dbReference type="OrthoDB" id="9784108at2"/>
<dbReference type="PANTHER" id="PTHR21600">
    <property type="entry name" value="MITOCHONDRIAL RNA PSEUDOURIDINE SYNTHASE"/>
    <property type="match status" value="1"/>
</dbReference>
<comment type="similarity">
    <text evidence="1">Belongs to the pseudouridine synthase RluA family.</text>
</comment>
<dbReference type="GO" id="GO:0160151">
    <property type="term" value="F:tRNA pseudouridine(32) synthase activity"/>
    <property type="evidence" value="ECO:0007669"/>
    <property type="project" value="UniProtKB-EC"/>
</dbReference>
<dbReference type="Pfam" id="PF00849">
    <property type="entry name" value="PseudoU_synth_2"/>
    <property type="match status" value="1"/>
</dbReference>
<dbReference type="GO" id="GO:0003723">
    <property type="term" value="F:RNA binding"/>
    <property type="evidence" value="ECO:0007669"/>
    <property type="project" value="InterPro"/>
</dbReference>
<keyword evidence="2 4" id="KW-0413">Isomerase</keyword>
<dbReference type="CDD" id="cd02869">
    <property type="entry name" value="PseudoU_synth_RluA_like"/>
    <property type="match status" value="1"/>
</dbReference>
<sequence length="219" mass="23837">MKLEVLHVCNHVLCVNKPPGLPVVPDSSEDDSLFDLAKAWIKREYQKPGDVFLGVVHRLDRPVSGVVCFARTSKGAARLGASFREKTAQKSYMAITSGPKPSGLADAGVVEHWLLKDPSRNMVKVVPEGTPGAKLARSEYRFTDGRNRVELSPVTGRSHQLRVALASLGTPILGDLKYGADRPLPDKSIALHARRLVVPHPTRDEVVDVTAPLPSNGVW</sequence>
<evidence type="ECO:0000256" key="2">
    <source>
        <dbReference type="ARBA" id="ARBA00023235"/>
    </source>
</evidence>
<dbReference type="Gene3D" id="3.30.2350.10">
    <property type="entry name" value="Pseudouridine synthase"/>
    <property type="match status" value="1"/>
</dbReference>
<gene>
    <name evidence="4" type="primary">rluA_2</name>
    <name evidence="4" type="ORF">Poly30_42250</name>
</gene>
<evidence type="ECO:0000313" key="4">
    <source>
        <dbReference type="EMBL" id="QDV08672.1"/>
    </source>
</evidence>
<dbReference type="InterPro" id="IPR050188">
    <property type="entry name" value="RluA_PseudoU_synthase"/>
</dbReference>
<accession>A0A518EX47</accession>
<dbReference type="EMBL" id="CP036434">
    <property type="protein sequence ID" value="QDV08672.1"/>
    <property type="molecule type" value="Genomic_DNA"/>
</dbReference>
<reference evidence="4 5" key="1">
    <citation type="submission" date="2019-02" db="EMBL/GenBank/DDBJ databases">
        <title>Deep-cultivation of Planctomycetes and their phenomic and genomic characterization uncovers novel biology.</title>
        <authorList>
            <person name="Wiegand S."/>
            <person name="Jogler M."/>
            <person name="Boedeker C."/>
            <person name="Pinto D."/>
            <person name="Vollmers J."/>
            <person name="Rivas-Marin E."/>
            <person name="Kohn T."/>
            <person name="Peeters S.H."/>
            <person name="Heuer A."/>
            <person name="Rast P."/>
            <person name="Oberbeckmann S."/>
            <person name="Bunk B."/>
            <person name="Jeske O."/>
            <person name="Meyerdierks A."/>
            <person name="Storesund J.E."/>
            <person name="Kallscheuer N."/>
            <person name="Luecker S."/>
            <person name="Lage O.M."/>
            <person name="Pohl T."/>
            <person name="Merkel B.J."/>
            <person name="Hornburger P."/>
            <person name="Mueller R.-W."/>
            <person name="Bruemmer F."/>
            <person name="Labrenz M."/>
            <person name="Spormann A.M."/>
            <person name="Op den Camp H."/>
            <person name="Overmann J."/>
            <person name="Amann R."/>
            <person name="Jetten M.S.M."/>
            <person name="Mascher T."/>
            <person name="Medema M.H."/>
            <person name="Devos D.P."/>
            <person name="Kaster A.-K."/>
            <person name="Ovreas L."/>
            <person name="Rohde M."/>
            <person name="Galperin M.Y."/>
            <person name="Jogler C."/>
        </authorList>
    </citation>
    <scope>NUCLEOTIDE SEQUENCE [LARGE SCALE GENOMIC DNA]</scope>
    <source>
        <strain evidence="4 5">Poly30</strain>
    </source>
</reference>
<evidence type="ECO:0000259" key="3">
    <source>
        <dbReference type="Pfam" id="PF00849"/>
    </source>
</evidence>
<dbReference type="SUPFAM" id="SSF55120">
    <property type="entry name" value="Pseudouridine synthase"/>
    <property type="match status" value="1"/>
</dbReference>
<dbReference type="GO" id="GO:0001522">
    <property type="term" value="P:pseudouridine synthesis"/>
    <property type="evidence" value="ECO:0007669"/>
    <property type="project" value="InterPro"/>
</dbReference>
<dbReference type="AlphaFoldDB" id="A0A518EX47"/>
<dbReference type="EC" id="5.4.99.28" evidence="4"/>
<evidence type="ECO:0000313" key="5">
    <source>
        <dbReference type="Proteomes" id="UP000320390"/>
    </source>
</evidence>
<dbReference type="PANTHER" id="PTHR21600:SF83">
    <property type="entry name" value="PSEUDOURIDYLATE SYNTHASE RPUSD4, MITOCHONDRIAL"/>
    <property type="match status" value="1"/>
</dbReference>
<evidence type="ECO:0000256" key="1">
    <source>
        <dbReference type="ARBA" id="ARBA00010876"/>
    </source>
</evidence>
<dbReference type="Proteomes" id="UP000320390">
    <property type="component" value="Chromosome"/>
</dbReference>
<protein>
    <submittedName>
        <fullName evidence="4">Ribosomal large subunit pseudouridine synthase A</fullName>
        <ecNumber evidence="4">5.4.99.28</ecNumber>
    </submittedName>
</protein>